<accession>A0A6F8YU07</accession>
<dbReference type="EMBL" id="AP022871">
    <property type="protein sequence ID" value="BCB89418.1"/>
    <property type="molecule type" value="Genomic_DNA"/>
</dbReference>
<evidence type="ECO:0008006" key="3">
    <source>
        <dbReference type="Google" id="ProtNLM"/>
    </source>
</evidence>
<evidence type="ECO:0000313" key="2">
    <source>
        <dbReference type="Proteomes" id="UP000503011"/>
    </source>
</evidence>
<dbReference type="Proteomes" id="UP000503011">
    <property type="component" value="Chromosome"/>
</dbReference>
<keyword evidence="2" id="KW-1185">Reference proteome</keyword>
<sequence length="70" mass="7139">MVSWACVAGLDCSGAGGPGPGERDPMVSVEQLAVLVPAPVELPGLGHNAHVEDPALTASLVSGLRNRRPR</sequence>
<protein>
    <recommendedName>
        <fullName evidence="3">AB hydrolase-1 domain-containing protein</fullName>
    </recommendedName>
</protein>
<gene>
    <name evidence="1" type="ORF">Psuf_067310</name>
</gene>
<dbReference type="KEGG" id="psuu:Psuf_067310"/>
<dbReference type="AlphaFoldDB" id="A0A6F8YU07"/>
<reference evidence="1 2" key="1">
    <citation type="submission" date="2020-03" db="EMBL/GenBank/DDBJ databases">
        <title>Whole genome shotgun sequence of Phytohabitans suffuscus NBRC 105367.</title>
        <authorList>
            <person name="Komaki H."/>
            <person name="Tamura T."/>
        </authorList>
    </citation>
    <scope>NUCLEOTIDE SEQUENCE [LARGE SCALE GENOMIC DNA]</scope>
    <source>
        <strain evidence="1 2">NBRC 105367</strain>
    </source>
</reference>
<evidence type="ECO:0000313" key="1">
    <source>
        <dbReference type="EMBL" id="BCB89418.1"/>
    </source>
</evidence>
<proteinExistence type="predicted"/>
<reference evidence="1 2" key="2">
    <citation type="submission" date="2020-03" db="EMBL/GenBank/DDBJ databases">
        <authorList>
            <person name="Ichikawa N."/>
            <person name="Kimura A."/>
            <person name="Kitahashi Y."/>
            <person name="Uohara A."/>
        </authorList>
    </citation>
    <scope>NUCLEOTIDE SEQUENCE [LARGE SCALE GENOMIC DNA]</scope>
    <source>
        <strain evidence="1 2">NBRC 105367</strain>
    </source>
</reference>
<organism evidence="1 2">
    <name type="scientific">Phytohabitans suffuscus</name>
    <dbReference type="NCBI Taxonomy" id="624315"/>
    <lineage>
        <taxon>Bacteria</taxon>
        <taxon>Bacillati</taxon>
        <taxon>Actinomycetota</taxon>
        <taxon>Actinomycetes</taxon>
        <taxon>Micromonosporales</taxon>
        <taxon>Micromonosporaceae</taxon>
    </lineage>
</organism>
<name>A0A6F8YU07_9ACTN</name>